<feature type="compositionally biased region" description="Basic residues" evidence="1">
    <location>
        <begin position="50"/>
        <end position="67"/>
    </location>
</feature>
<accession>A0AB37B271</accession>
<protein>
    <submittedName>
        <fullName evidence="2">Uncharacterized protein</fullName>
    </submittedName>
</protein>
<dbReference type="AlphaFoldDB" id="A0AB37B271"/>
<gene>
    <name evidence="2" type="ORF">C6P99_03065</name>
</gene>
<dbReference type="Proteomes" id="UP000237811">
    <property type="component" value="Unassembled WGS sequence"/>
</dbReference>
<evidence type="ECO:0000313" key="3">
    <source>
        <dbReference type="Proteomes" id="UP000237811"/>
    </source>
</evidence>
<evidence type="ECO:0000256" key="1">
    <source>
        <dbReference type="SAM" id="MobiDB-lite"/>
    </source>
</evidence>
<sequence length="105" mass="11225">MVVITELDGASSRDSTGPAMRAAQSGPSCLRNGVGPPPAGAAASNPPHRDTRRRRRTRDWHRSHARRRLRRVLLSKAGSTLAVQPSASPDASAPLLRRAVTVRAS</sequence>
<dbReference type="EMBL" id="PVFR01000009">
    <property type="protein sequence ID" value="PRE55322.1"/>
    <property type="molecule type" value="Genomic_DNA"/>
</dbReference>
<organism evidence="2 3">
    <name type="scientific">Burkholderia multivorans</name>
    <dbReference type="NCBI Taxonomy" id="87883"/>
    <lineage>
        <taxon>Bacteria</taxon>
        <taxon>Pseudomonadati</taxon>
        <taxon>Pseudomonadota</taxon>
        <taxon>Betaproteobacteria</taxon>
        <taxon>Burkholderiales</taxon>
        <taxon>Burkholderiaceae</taxon>
        <taxon>Burkholderia</taxon>
        <taxon>Burkholderia cepacia complex</taxon>
    </lineage>
</organism>
<name>A0AB37B271_9BURK</name>
<proteinExistence type="predicted"/>
<feature type="region of interest" description="Disordered" evidence="1">
    <location>
        <begin position="1"/>
        <end position="67"/>
    </location>
</feature>
<comment type="caution">
    <text evidence="2">The sequence shown here is derived from an EMBL/GenBank/DDBJ whole genome shotgun (WGS) entry which is preliminary data.</text>
</comment>
<reference evidence="2 3" key="1">
    <citation type="submission" date="2018-03" db="EMBL/GenBank/DDBJ databases">
        <authorList>
            <person name="Nguyen K."/>
            <person name="Fouts D."/>
            <person name="Sutton G."/>
        </authorList>
    </citation>
    <scope>NUCLEOTIDE SEQUENCE [LARGE SCALE GENOMIC DNA]</scope>
    <source>
        <strain evidence="2 3">AU14328</strain>
    </source>
</reference>
<evidence type="ECO:0000313" key="2">
    <source>
        <dbReference type="EMBL" id="PRE55322.1"/>
    </source>
</evidence>